<evidence type="ECO:0000313" key="9">
    <source>
        <dbReference type="Proteomes" id="UP000594638"/>
    </source>
</evidence>
<evidence type="ECO:0000256" key="1">
    <source>
        <dbReference type="ARBA" id="ARBA00022723"/>
    </source>
</evidence>
<dbReference type="InterPro" id="IPR045877">
    <property type="entry name" value="ZFP36-like"/>
</dbReference>
<dbReference type="PANTHER" id="PTHR12547:SF139">
    <property type="entry name" value="C3H1-TYPE DOMAIN-CONTAINING PROTEIN"/>
    <property type="match status" value="1"/>
</dbReference>
<organism evidence="8 9">
    <name type="scientific">Olea europaea subsp. europaea</name>
    <dbReference type="NCBI Taxonomy" id="158383"/>
    <lineage>
        <taxon>Eukaryota</taxon>
        <taxon>Viridiplantae</taxon>
        <taxon>Streptophyta</taxon>
        <taxon>Embryophyta</taxon>
        <taxon>Tracheophyta</taxon>
        <taxon>Spermatophyta</taxon>
        <taxon>Magnoliopsida</taxon>
        <taxon>eudicotyledons</taxon>
        <taxon>Gunneridae</taxon>
        <taxon>Pentapetalae</taxon>
        <taxon>asterids</taxon>
        <taxon>lamiids</taxon>
        <taxon>Lamiales</taxon>
        <taxon>Oleaceae</taxon>
        <taxon>Oleeae</taxon>
        <taxon>Olea</taxon>
    </lineage>
</organism>
<gene>
    <name evidence="8" type="ORF">OLEA9_A080346</name>
</gene>
<accession>A0A8S0SW89</accession>
<evidence type="ECO:0000256" key="3">
    <source>
        <dbReference type="ARBA" id="ARBA00022771"/>
    </source>
</evidence>
<feature type="domain" description="C3H1-type" evidence="7">
    <location>
        <begin position="250"/>
        <end position="278"/>
    </location>
</feature>
<keyword evidence="1 5" id="KW-0479">Metal-binding</keyword>
<name>A0A8S0SW89_OLEEU</name>
<dbReference type="PROSITE" id="PS50103">
    <property type="entry name" value="ZF_C3H1"/>
    <property type="match status" value="2"/>
</dbReference>
<dbReference type="Gene3D" id="4.10.1000.10">
    <property type="entry name" value="Zinc finger, CCCH-type"/>
    <property type="match status" value="2"/>
</dbReference>
<dbReference type="GO" id="GO:0051511">
    <property type="term" value="P:negative regulation of unidimensional cell growth"/>
    <property type="evidence" value="ECO:0007669"/>
    <property type="project" value="EnsemblPlants"/>
</dbReference>
<evidence type="ECO:0000256" key="6">
    <source>
        <dbReference type="SAM" id="MobiDB-lite"/>
    </source>
</evidence>
<evidence type="ECO:0000313" key="8">
    <source>
        <dbReference type="EMBL" id="CAA2996584.1"/>
    </source>
</evidence>
<dbReference type="InterPro" id="IPR000571">
    <property type="entry name" value="Znf_CCCH"/>
</dbReference>
<dbReference type="PANTHER" id="PTHR12547">
    <property type="entry name" value="CCCH ZINC FINGER/TIS11-RELATED"/>
    <property type="match status" value="1"/>
</dbReference>
<feature type="zinc finger region" description="C3H1-type" evidence="5">
    <location>
        <begin position="250"/>
        <end position="278"/>
    </location>
</feature>
<keyword evidence="3 5" id="KW-0863">Zinc-finger</keyword>
<evidence type="ECO:0000256" key="4">
    <source>
        <dbReference type="ARBA" id="ARBA00022833"/>
    </source>
</evidence>
<dbReference type="GO" id="GO:0003729">
    <property type="term" value="F:mRNA binding"/>
    <property type="evidence" value="ECO:0007669"/>
    <property type="project" value="EnsemblPlants"/>
</dbReference>
<keyword evidence="4 5" id="KW-0862">Zinc</keyword>
<sequence length="325" mass="36542">MHARGEESTNPLVSSRFSEMQNEINSTYDDLTTSSATSSAEKSTNAASGANNPFLSPASLNYLNSINSSFYSTLFPQNYSPHSPSDTTSFDDGDSAATERRLRDASCILEYQQLYNSYTVCLAKLQEFIDEGDSLRRENDAIRLSNAEIAHRLSLLISELNPSTTIAAPQSHRQQNRLERRNTERISLPKSISVRSSGFLKMNIPSHNSTRHELVGQCRPASVQQRGRVGAGEDEGEKESLEFEAHDQGMIKTELCSKWQETGTCSYGENCQFAHGINELRPVIRHQRYKTDVCRIVLAGKICPYGHRCHFRHSLTEQELRHQHV</sequence>
<dbReference type="Pfam" id="PF00642">
    <property type="entry name" value="zf-CCCH"/>
    <property type="match status" value="1"/>
</dbReference>
<dbReference type="AlphaFoldDB" id="A0A8S0SW89"/>
<feature type="domain" description="C3H1-type" evidence="7">
    <location>
        <begin position="288"/>
        <end position="316"/>
    </location>
</feature>
<proteinExistence type="predicted"/>
<feature type="zinc finger region" description="C3H1-type" evidence="5">
    <location>
        <begin position="288"/>
        <end position="316"/>
    </location>
</feature>
<dbReference type="InterPro" id="IPR036855">
    <property type="entry name" value="Znf_CCCH_sf"/>
</dbReference>
<dbReference type="EMBL" id="CACTIH010005529">
    <property type="protein sequence ID" value="CAA2996584.1"/>
    <property type="molecule type" value="Genomic_DNA"/>
</dbReference>
<evidence type="ECO:0000259" key="7">
    <source>
        <dbReference type="PROSITE" id="PS50103"/>
    </source>
</evidence>
<dbReference type="GO" id="GO:0045893">
    <property type="term" value="P:positive regulation of DNA-templated transcription"/>
    <property type="evidence" value="ECO:0007669"/>
    <property type="project" value="EnsemblPlants"/>
</dbReference>
<keyword evidence="9" id="KW-1185">Reference proteome</keyword>
<dbReference type="Proteomes" id="UP000594638">
    <property type="component" value="Unassembled WGS sequence"/>
</dbReference>
<dbReference type="OrthoDB" id="410307at2759"/>
<dbReference type="GO" id="GO:1901347">
    <property type="term" value="P:negative regulation of secondary cell wall biogenesis"/>
    <property type="evidence" value="ECO:0007669"/>
    <property type="project" value="EnsemblPlants"/>
</dbReference>
<dbReference type="Gramene" id="OE9A080346T6">
    <property type="protein sequence ID" value="OE9A080346C6"/>
    <property type="gene ID" value="OE9A080346"/>
</dbReference>
<reference evidence="8 9" key="1">
    <citation type="submission" date="2019-12" db="EMBL/GenBank/DDBJ databases">
        <authorList>
            <person name="Alioto T."/>
            <person name="Alioto T."/>
            <person name="Gomez Garrido J."/>
        </authorList>
    </citation>
    <scope>NUCLEOTIDE SEQUENCE [LARGE SCALE GENOMIC DNA]</scope>
</reference>
<dbReference type="SMART" id="SM00356">
    <property type="entry name" value="ZnF_C3H1"/>
    <property type="match status" value="2"/>
</dbReference>
<dbReference type="FunFam" id="4.10.1000.10:FF:000001">
    <property type="entry name" value="zinc finger CCCH domain-containing protein 15-like"/>
    <property type="match status" value="1"/>
</dbReference>
<evidence type="ECO:0000256" key="2">
    <source>
        <dbReference type="ARBA" id="ARBA00022737"/>
    </source>
</evidence>
<keyword evidence="2" id="KW-0677">Repeat</keyword>
<feature type="region of interest" description="Disordered" evidence="6">
    <location>
        <begin position="30"/>
        <end position="51"/>
    </location>
</feature>
<dbReference type="SUPFAM" id="SSF90229">
    <property type="entry name" value="CCCH zinc finger"/>
    <property type="match status" value="2"/>
</dbReference>
<protein>
    <submittedName>
        <fullName evidence="8">Zinc finger CCCH domain-containing 14</fullName>
    </submittedName>
</protein>
<dbReference type="GO" id="GO:0008270">
    <property type="term" value="F:zinc ion binding"/>
    <property type="evidence" value="ECO:0007669"/>
    <property type="project" value="UniProtKB-KW"/>
</dbReference>
<feature type="compositionally biased region" description="Low complexity" evidence="6">
    <location>
        <begin position="32"/>
        <end position="48"/>
    </location>
</feature>
<evidence type="ECO:0000256" key="5">
    <source>
        <dbReference type="PROSITE-ProRule" id="PRU00723"/>
    </source>
</evidence>
<comment type="caution">
    <text evidence="8">The sequence shown here is derived from an EMBL/GenBank/DDBJ whole genome shotgun (WGS) entry which is preliminary data.</text>
</comment>